<dbReference type="AlphaFoldDB" id="A0AAV4VHV0"/>
<protein>
    <submittedName>
        <fullName evidence="1">Uncharacterized protein</fullName>
    </submittedName>
</protein>
<evidence type="ECO:0000313" key="1">
    <source>
        <dbReference type="EMBL" id="GIY69887.1"/>
    </source>
</evidence>
<dbReference type="Proteomes" id="UP001054945">
    <property type="component" value="Unassembled WGS sequence"/>
</dbReference>
<gene>
    <name evidence="1" type="ORF">CEXT_323291</name>
</gene>
<sequence>MFIPKGFPGNPFCSIPRGEDSFITLRGQFLGTCIPKSSLGNKLCSLSIGGFLIGQFLTYMYVPKNYPINQFCNISSLGLLHYSFADNFFCIHLSLKDLLEINCAVFLGEDSFIGRSWTIRGLHLRKMMSSNENGNKS</sequence>
<comment type="caution">
    <text evidence="1">The sequence shown here is derived from an EMBL/GenBank/DDBJ whole genome shotgun (WGS) entry which is preliminary data.</text>
</comment>
<dbReference type="EMBL" id="BPLR01014604">
    <property type="protein sequence ID" value="GIY69887.1"/>
    <property type="molecule type" value="Genomic_DNA"/>
</dbReference>
<reference evidence="1 2" key="1">
    <citation type="submission" date="2021-06" db="EMBL/GenBank/DDBJ databases">
        <title>Caerostris extrusa draft genome.</title>
        <authorList>
            <person name="Kono N."/>
            <person name="Arakawa K."/>
        </authorList>
    </citation>
    <scope>NUCLEOTIDE SEQUENCE [LARGE SCALE GENOMIC DNA]</scope>
</reference>
<name>A0AAV4VHV0_CAEEX</name>
<keyword evidence="2" id="KW-1185">Reference proteome</keyword>
<proteinExistence type="predicted"/>
<evidence type="ECO:0000313" key="2">
    <source>
        <dbReference type="Proteomes" id="UP001054945"/>
    </source>
</evidence>
<accession>A0AAV4VHV0</accession>
<organism evidence="1 2">
    <name type="scientific">Caerostris extrusa</name>
    <name type="common">Bark spider</name>
    <name type="synonym">Caerostris bankana</name>
    <dbReference type="NCBI Taxonomy" id="172846"/>
    <lineage>
        <taxon>Eukaryota</taxon>
        <taxon>Metazoa</taxon>
        <taxon>Ecdysozoa</taxon>
        <taxon>Arthropoda</taxon>
        <taxon>Chelicerata</taxon>
        <taxon>Arachnida</taxon>
        <taxon>Araneae</taxon>
        <taxon>Araneomorphae</taxon>
        <taxon>Entelegynae</taxon>
        <taxon>Araneoidea</taxon>
        <taxon>Araneidae</taxon>
        <taxon>Caerostris</taxon>
    </lineage>
</organism>